<dbReference type="SUPFAM" id="SSF46785">
    <property type="entry name" value="Winged helix' DNA-binding domain"/>
    <property type="match status" value="1"/>
</dbReference>
<comment type="caution">
    <text evidence="3">The sequence shown here is derived from an EMBL/GenBank/DDBJ whole genome shotgun (WGS) entry which is preliminary data.</text>
</comment>
<dbReference type="PANTHER" id="PTHR43252:SF6">
    <property type="entry name" value="NEGATIVE TRANSCRIPTION REGULATOR PADR"/>
    <property type="match status" value="1"/>
</dbReference>
<organism evidence="3 4">
    <name type="scientific">Zhihengliuella alba</name>
    <dbReference type="NCBI Taxonomy" id="547018"/>
    <lineage>
        <taxon>Bacteria</taxon>
        <taxon>Bacillati</taxon>
        <taxon>Actinomycetota</taxon>
        <taxon>Actinomycetes</taxon>
        <taxon>Micrococcales</taxon>
        <taxon>Micrococcaceae</taxon>
        <taxon>Zhihengliuella</taxon>
    </lineage>
</organism>
<feature type="domain" description="Transcription regulator PadR N-terminal" evidence="1">
    <location>
        <begin position="7"/>
        <end position="79"/>
    </location>
</feature>
<accession>A0ABP7DSP4</accession>
<dbReference type="Pfam" id="PF03551">
    <property type="entry name" value="PadR"/>
    <property type="match status" value="1"/>
</dbReference>
<keyword evidence="4" id="KW-1185">Reference proteome</keyword>
<dbReference type="EMBL" id="BAABCJ010000006">
    <property type="protein sequence ID" value="GAA3709703.1"/>
    <property type="molecule type" value="Genomic_DNA"/>
</dbReference>
<sequence length="202" mass="23128">MSLRYALLALLNVDAMTGYDLCKVFDSSVGHVWYAPDSQIYPQLRKMEREGLIDGEDVPWGKNATKRRYHITEAGVADFTAWMNSPLEYARVRDPAHLRAAYLEWASPAAVREQMRAHMAHHSFLLEAWRTRVHEIENGGSQMLNRRLERTAPQDRHRTIAFKRFAYEGLIARAEAEIAWAERGLRLADELYGPEDSAPDGS</sequence>
<dbReference type="InterPro" id="IPR036390">
    <property type="entry name" value="WH_DNA-bd_sf"/>
</dbReference>
<dbReference type="InterPro" id="IPR005149">
    <property type="entry name" value="Tscrpt_reg_PadR_N"/>
</dbReference>
<reference evidence="4" key="1">
    <citation type="journal article" date="2019" name="Int. J. Syst. Evol. Microbiol.">
        <title>The Global Catalogue of Microorganisms (GCM) 10K type strain sequencing project: providing services to taxonomists for standard genome sequencing and annotation.</title>
        <authorList>
            <consortium name="The Broad Institute Genomics Platform"/>
            <consortium name="The Broad Institute Genome Sequencing Center for Infectious Disease"/>
            <person name="Wu L."/>
            <person name="Ma J."/>
        </authorList>
    </citation>
    <scope>NUCLEOTIDE SEQUENCE [LARGE SCALE GENOMIC DNA]</scope>
    <source>
        <strain evidence="4">JCM 16961</strain>
    </source>
</reference>
<dbReference type="PANTHER" id="PTHR43252">
    <property type="entry name" value="TRANSCRIPTIONAL REGULATOR YQJI"/>
    <property type="match status" value="1"/>
</dbReference>
<dbReference type="Pfam" id="PF10400">
    <property type="entry name" value="Vir_act_alpha_C"/>
    <property type="match status" value="1"/>
</dbReference>
<evidence type="ECO:0000313" key="3">
    <source>
        <dbReference type="EMBL" id="GAA3709703.1"/>
    </source>
</evidence>
<dbReference type="InterPro" id="IPR018309">
    <property type="entry name" value="Tscrpt_reg_PadR_C"/>
</dbReference>
<evidence type="ECO:0000259" key="2">
    <source>
        <dbReference type="Pfam" id="PF10400"/>
    </source>
</evidence>
<evidence type="ECO:0000259" key="1">
    <source>
        <dbReference type="Pfam" id="PF03551"/>
    </source>
</evidence>
<gene>
    <name evidence="3" type="ORF">GCM10022377_24210</name>
</gene>
<proteinExistence type="predicted"/>
<dbReference type="Proteomes" id="UP001501536">
    <property type="component" value="Unassembled WGS sequence"/>
</dbReference>
<feature type="domain" description="Transcription regulator PadR C-terminal" evidence="2">
    <location>
        <begin position="92"/>
        <end position="184"/>
    </location>
</feature>
<dbReference type="Gene3D" id="1.10.10.10">
    <property type="entry name" value="Winged helix-like DNA-binding domain superfamily/Winged helix DNA-binding domain"/>
    <property type="match status" value="1"/>
</dbReference>
<dbReference type="RefSeq" id="WP_344885001.1">
    <property type="nucleotide sequence ID" value="NZ_BAABCJ010000006.1"/>
</dbReference>
<name>A0ABP7DSP4_9MICC</name>
<evidence type="ECO:0000313" key="4">
    <source>
        <dbReference type="Proteomes" id="UP001501536"/>
    </source>
</evidence>
<dbReference type="InterPro" id="IPR036388">
    <property type="entry name" value="WH-like_DNA-bd_sf"/>
</dbReference>
<protein>
    <submittedName>
        <fullName evidence="3">Helix-turn-helix transcriptional regulator</fullName>
    </submittedName>
</protein>